<feature type="compositionally biased region" description="Basic residues" evidence="1">
    <location>
        <begin position="143"/>
        <end position="152"/>
    </location>
</feature>
<gene>
    <name evidence="2" type="ORF">SO802_017056</name>
</gene>
<feature type="compositionally biased region" description="Basic and acidic residues" evidence="1">
    <location>
        <begin position="153"/>
        <end position="162"/>
    </location>
</feature>
<protein>
    <recommendedName>
        <fullName evidence="4">Protein FAR1-RELATED SEQUENCE</fullName>
    </recommendedName>
</protein>
<reference evidence="2 3" key="1">
    <citation type="submission" date="2024-01" db="EMBL/GenBank/DDBJ databases">
        <title>A telomere-to-telomere, gap-free genome of sweet tea (Lithocarpus litseifolius).</title>
        <authorList>
            <person name="Zhou J."/>
        </authorList>
    </citation>
    <scope>NUCLEOTIDE SEQUENCE [LARGE SCALE GENOMIC DNA]</scope>
    <source>
        <strain evidence="2">Zhou-2022a</strain>
        <tissue evidence="2">Leaf</tissue>
    </source>
</reference>
<name>A0AAW2D1M8_9ROSI</name>
<accession>A0AAW2D1M8</accession>
<evidence type="ECO:0000256" key="1">
    <source>
        <dbReference type="SAM" id="MobiDB-lite"/>
    </source>
</evidence>
<keyword evidence="3" id="KW-1185">Reference proteome</keyword>
<evidence type="ECO:0000313" key="3">
    <source>
        <dbReference type="Proteomes" id="UP001459277"/>
    </source>
</evidence>
<sequence>MSTTQRSESINAFFDGHQITVLFHRKIDQVPNKYILKRWSKNIKRSHTKVHINYDNQLVKPETQRFDKMYKVFNEIADLAADSEDKCEKVVARILDLKGEFKQEKLVCGSNEPISADSTSCGDDLAISKETKNILDPIVVRQKGRPPSKRKQSIVEKVVRKKEERKKKKKTKITTKVENVSCTTPTMGLRVLGVQKSFNLNEAELQQSQQIGKESYEESPVWPNINCPPNIIRMSPYYGLPNMLQGGNSPFQSSMIRQVDKSPLQKACYDFSNEHPSNSIGKFGTNDVTKVGSPKLQEDGRGN</sequence>
<dbReference type="AlphaFoldDB" id="A0AAW2D1M8"/>
<feature type="region of interest" description="Disordered" evidence="1">
    <location>
        <begin position="143"/>
        <end position="172"/>
    </location>
</feature>
<comment type="caution">
    <text evidence="2">The sequence shown here is derived from an EMBL/GenBank/DDBJ whole genome shotgun (WGS) entry which is preliminary data.</text>
</comment>
<dbReference type="EMBL" id="JAZDWU010000005">
    <property type="protein sequence ID" value="KAL0003275.1"/>
    <property type="molecule type" value="Genomic_DNA"/>
</dbReference>
<evidence type="ECO:0000313" key="2">
    <source>
        <dbReference type="EMBL" id="KAL0003275.1"/>
    </source>
</evidence>
<evidence type="ECO:0008006" key="4">
    <source>
        <dbReference type="Google" id="ProtNLM"/>
    </source>
</evidence>
<proteinExistence type="predicted"/>
<dbReference type="Proteomes" id="UP001459277">
    <property type="component" value="Unassembled WGS sequence"/>
</dbReference>
<organism evidence="2 3">
    <name type="scientific">Lithocarpus litseifolius</name>
    <dbReference type="NCBI Taxonomy" id="425828"/>
    <lineage>
        <taxon>Eukaryota</taxon>
        <taxon>Viridiplantae</taxon>
        <taxon>Streptophyta</taxon>
        <taxon>Embryophyta</taxon>
        <taxon>Tracheophyta</taxon>
        <taxon>Spermatophyta</taxon>
        <taxon>Magnoliopsida</taxon>
        <taxon>eudicotyledons</taxon>
        <taxon>Gunneridae</taxon>
        <taxon>Pentapetalae</taxon>
        <taxon>rosids</taxon>
        <taxon>fabids</taxon>
        <taxon>Fagales</taxon>
        <taxon>Fagaceae</taxon>
        <taxon>Lithocarpus</taxon>
    </lineage>
</organism>
<feature type="region of interest" description="Disordered" evidence="1">
    <location>
        <begin position="275"/>
        <end position="303"/>
    </location>
</feature>
<feature type="compositionally biased region" description="Basic residues" evidence="1">
    <location>
        <begin position="163"/>
        <end position="172"/>
    </location>
</feature>